<proteinExistence type="predicted"/>
<feature type="compositionally biased region" description="Low complexity" evidence="1">
    <location>
        <begin position="116"/>
        <end position="134"/>
    </location>
</feature>
<organism evidence="2">
    <name type="scientific">uncultured Nocardioidaceae bacterium</name>
    <dbReference type="NCBI Taxonomy" id="253824"/>
    <lineage>
        <taxon>Bacteria</taxon>
        <taxon>Bacillati</taxon>
        <taxon>Actinomycetota</taxon>
        <taxon>Actinomycetes</taxon>
        <taxon>Propionibacteriales</taxon>
        <taxon>Nocardioidaceae</taxon>
        <taxon>environmental samples</taxon>
    </lineage>
</organism>
<reference evidence="2" key="1">
    <citation type="submission" date="2020-02" db="EMBL/GenBank/DDBJ databases">
        <authorList>
            <person name="Meier V. D."/>
        </authorList>
    </citation>
    <scope>NUCLEOTIDE SEQUENCE</scope>
    <source>
        <strain evidence="2">AVDCRST_MAG36</strain>
    </source>
</reference>
<protein>
    <submittedName>
        <fullName evidence="2">Uncharacterized protein</fullName>
    </submittedName>
</protein>
<feature type="non-terminal residue" evidence="2">
    <location>
        <position position="181"/>
    </location>
</feature>
<feature type="non-terminal residue" evidence="2">
    <location>
        <position position="1"/>
    </location>
</feature>
<evidence type="ECO:0000256" key="1">
    <source>
        <dbReference type="SAM" id="MobiDB-lite"/>
    </source>
</evidence>
<name>A0A6J4MW67_9ACTN</name>
<accession>A0A6J4MW67</accession>
<dbReference type="AlphaFoldDB" id="A0A6J4MW67"/>
<dbReference type="EMBL" id="CADCUH010000195">
    <property type="protein sequence ID" value="CAA9366152.1"/>
    <property type="molecule type" value="Genomic_DNA"/>
</dbReference>
<gene>
    <name evidence="2" type="ORF">AVDCRST_MAG36-3088</name>
</gene>
<feature type="region of interest" description="Disordered" evidence="1">
    <location>
        <begin position="1"/>
        <end position="181"/>
    </location>
</feature>
<sequence>VSPSRSGAVAGRRRRRRRRDGDDRGREARAAAHRPAGLLRPGPDAGPADRCRGPHGAGLRGPQLDDALRAGGGPRTAALAHVPRGAARPAGLVEVRRRPAHQRPAVRERHRRRGPAADLAAVRAGGRRAAQGRLRLCDRPRRRRARCPAGSRARPAARHRPAGASVRRGSGPALGGLHRRL</sequence>
<feature type="compositionally biased region" description="Basic and acidic residues" evidence="1">
    <location>
        <begin position="19"/>
        <end position="30"/>
    </location>
</feature>
<evidence type="ECO:0000313" key="2">
    <source>
        <dbReference type="EMBL" id="CAA9366152.1"/>
    </source>
</evidence>
<feature type="compositionally biased region" description="Low complexity" evidence="1">
    <location>
        <begin position="1"/>
        <end position="10"/>
    </location>
</feature>